<evidence type="ECO:0000313" key="4">
    <source>
        <dbReference type="Proteomes" id="UP001371456"/>
    </source>
</evidence>
<name>A0AAN8YBC9_SOLBU</name>
<dbReference type="Pfam" id="PF25156">
    <property type="entry name" value="PNGase_A_C"/>
    <property type="match status" value="1"/>
</dbReference>
<evidence type="ECO:0000259" key="1">
    <source>
        <dbReference type="Pfam" id="PF12222"/>
    </source>
</evidence>
<reference evidence="3 4" key="1">
    <citation type="submission" date="2024-02" db="EMBL/GenBank/DDBJ databases">
        <title>de novo genome assembly of Solanum bulbocastanum strain 11H21.</title>
        <authorList>
            <person name="Hosaka A.J."/>
        </authorList>
    </citation>
    <scope>NUCLEOTIDE SEQUENCE [LARGE SCALE GENOMIC DNA]</scope>
    <source>
        <tissue evidence="3">Young leaves</tissue>
    </source>
</reference>
<proteinExistence type="predicted"/>
<evidence type="ECO:0000313" key="3">
    <source>
        <dbReference type="EMBL" id="KAK6785396.1"/>
    </source>
</evidence>
<comment type="caution">
    <text evidence="3">The sequence shown here is derived from an EMBL/GenBank/DDBJ whole genome shotgun (WGS) entry which is preliminary data.</text>
</comment>
<evidence type="ECO:0000259" key="2">
    <source>
        <dbReference type="Pfam" id="PF14655"/>
    </source>
</evidence>
<dbReference type="Proteomes" id="UP001371456">
    <property type="component" value="Unassembled WGS sequence"/>
</dbReference>
<feature type="domain" description="Peptide N-acetyl-beta-D-glucosaminyl asparaginase amidase A N-terminal" evidence="1">
    <location>
        <begin position="541"/>
        <end position="859"/>
    </location>
</feature>
<dbReference type="InterPro" id="IPR056948">
    <property type="entry name" value="PNGaseA_N"/>
</dbReference>
<organism evidence="3 4">
    <name type="scientific">Solanum bulbocastanum</name>
    <name type="common">Wild potato</name>
    <dbReference type="NCBI Taxonomy" id="147425"/>
    <lineage>
        <taxon>Eukaryota</taxon>
        <taxon>Viridiplantae</taxon>
        <taxon>Streptophyta</taxon>
        <taxon>Embryophyta</taxon>
        <taxon>Tracheophyta</taxon>
        <taxon>Spermatophyta</taxon>
        <taxon>Magnoliopsida</taxon>
        <taxon>eudicotyledons</taxon>
        <taxon>Gunneridae</taxon>
        <taxon>Pentapetalae</taxon>
        <taxon>asterids</taxon>
        <taxon>lamiids</taxon>
        <taxon>Solanales</taxon>
        <taxon>Solanaceae</taxon>
        <taxon>Solanoideae</taxon>
        <taxon>Solaneae</taxon>
        <taxon>Solanum</taxon>
    </lineage>
</organism>
<feature type="domain" description="Rab3-GAP regulatory subunit N-terminal" evidence="2">
    <location>
        <begin position="28"/>
        <end position="464"/>
    </location>
</feature>
<dbReference type="Pfam" id="PF14655">
    <property type="entry name" value="RAB3GAP2_N"/>
    <property type="match status" value="1"/>
</dbReference>
<dbReference type="InterPro" id="IPR032839">
    <property type="entry name" value="RAB3GAP_N"/>
</dbReference>
<accession>A0AAN8YBC9</accession>
<dbReference type="Pfam" id="PF12222">
    <property type="entry name" value="PNGaseA"/>
    <property type="match status" value="1"/>
</dbReference>
<dbReference type="EMBL" id="JBANQN010000007">
    <property type="protein sequence ID" value="KAK6785396.1"/>
    <property type="molecule type" value="Genomic_DNA"/>
</dbReference>
<dbReference type="AlphaFoldDB" id="A0AAN8YBC9"/>
<sequence>MARRNHTTELGCIACDDLSELGAGKEGWLVNNPNLLTALDTHSIALANRSLVLILHWSEGSDPVGNRVKIVPDLSPIEAEYISAIEWLVFDDIKVLALGTSRGYLLIYSLRGDLIHKQIVSPGKILRLRVRDTKRDLTQDASSEEVCVVMSGVIARFDGSDIQVLICHTANVRIKMQNMVQRWFRERHSQFWDERESENSTDTFGRLPYQLWNVSKYGSCVDAAITGLMPPPLLELQSSQRYYCAITVGADAVISAYRLVCNRSRSIVGAILSKVVPATFSTITSISKMLWRSDPSPSNRPEPKPQPFARGYHVLLPSVNDNLLFQENSITSLHYLSGLRLEKTWSLLDRTMDHPRKGEKLTLSPSGTLAAITDSLGRILLLDTQALVVVRLWKGYRDASCLFVEMLAKKDVETSRSAYHEHVKSDYCLCLAIHAPRKGIVEIWQMRTGPRLLTIPCAKGSKILQPTYRFASSEVSVSSYVPLELFFLNGDSVLQIPLFSTATIHKTALIRPNFTTQQDISPKNDTPTTYFEVTNPIKLPKTKSCSYLVLKHDFAYTYGKPPILTNYTPPSNCPSKKFPKIILEWKATSKGRQFDRIFGIWLSGVEIFRSCTAEPRPNGVIWTVKKDITRYSSLLITNQTLAVYIGNIVDSKYTGVYHVEIFVHFYHTEKVRNPFKGFDSVADLIVPISRNLPLNDGLWFEIENSTDVQSKEFKIPQNIYRAVLEIYVSFHENDEFWYGNLPNDYITANNRSDIAGNGAFREVIVSLDDVVVGAVWPFTVIYTGGINPLLWRPISGIGSFDLPSYDIEITPLLGKILDGSSHNISFSVTNALNVWYVDANLHLWLDKKTVKTEGKLLEYSSLPLSFSLASNFTGLDGSFVTNARRSISMTGWVKSSYGIVTTRSSQSFSYSNYMVMGNDANLQVVDQTIEFNDTVYAKTWSFSVQVLESFKKFQFHMYSDGVEMGDKSYASISNVTLLFDEKRLKYGSSASSVHNLQNAQGYMLVKDQSIDSGLGSTQQIYKYNDYKGCYFRNISSSNYTLLYDKGLPTNSYCS</sequence>
<dbReference type="PANTHER" id="PTHR31104">
    <property type="entry name" value="PEPTIDE-N4-(N-ACETYL-BETA-GLUCOSAMINYL)ASPARAGINE AMIDASE A PROTEIN"/>
    <property type="match status" value="1"/>
</dbReference>
<keyword evidence="4" id="KW-1185">Reference proteome</keyword>
<gene>
    <name evidence="3" type="ORF">RDI58_018851</name>
</gene>
<protein>
    <submittedName>
        <fullName evidence="3">Uncharacterized protein</fullName>
    </submittedName>
</protein>
<dbReference type="InterPro" id="IPR021102">
    <property type="entry name" value="PNGase_A"/>
</dbReference>